<dbReference type="InterPro" id="IPR000977">
    <property type="entry name" value="DNA_ligase_ATP-dep"/>
</dbReference>
<evidence type="ECO:0000313" key="10">
    <source>
        <dbReference type="Proteomes" id="UP000051373"/>
    </source>
</evidence>
<dbReference type="Gene3D" id="2.40.50.140">
    <property type="entry name" value="Nucleic acid-binding proteins"/>
    <property type="match status" value="1"/>
</dbReference>
<dbReference type="EMBL" id="LJUJ01000001">
    <property type="protein sequence ID" value="KPK64776.1"/>
    <property type="molecule type" value="Genomic_DNA"/>
</dbReference>
<dbReference type="Pfam" id="PF01068">
    <property type="entry name" value="DNA_ligase_A_M"/>
    <property type="match status" value="1"/>
</dbReference>
<dbReference type="SUPFAM" id="SSF56091">
    <property type="entry name" value="DNA ligase/mRNA capping enzyme, catalytic domain"/>
    <property type="match status" value="1"/>
</dbReference>
<sequence>MKFQVLVEYSNRLRRVASRTEKVNIIVDFLKDLSKREAAFGVKYISGVVRQGKLNIAWKGLSELLNSRRRGLDSPSLFQIDKYLDKARSAKGRDKIRVLLPLFERLSKQERKYLVSLIVGELQQGAGEGLVKLAIAKFFDLSDEEIERAYLQKPDIGELFAYLLSKGKTAIETLGIRIFSPVKPMLAQIAESIDDVFIEYDDFALEYKLDGVRIQVHRNEDDVRIFSRHLRDITSHFPELVETARKLPVREFILDGEAIGIDAKGKPVPFQVLARRTTRKKDITKMQKQVPILPQFFDALYVDGDDLTGRTYVERVKVLSDIVRNKRHLTARMKPISKDDAVDFYTTSLKKGNEGVMVKILDSTYRPGKRGKFWFKIKSAHTIDCAILAAEWGHGRRRGFLSNLHLGVLDETGSKYLMVGKTFKGLTDKMLSWLTDNLPKYKLHEDRWTVYVKPEVVVEIAFNEVQKSPKYESGVALRFARVKKIRDDKTAKKINTILDLGKLSRISNGIE</sequence>
<organism evidence="9 10">
    <name type="scientific">candidate division WOR_3 bacterium SM23_42</name>
    <dbReference type="NCBI Taxonomy" id="1703779"/>
    <lineage>
        <taxon>Bacteria</taxon>
        <taxon>Bacteria division WOR-3</taxon>
    </lineage>
</organism>
<reference evidence="9 10" key="1">
    <citation type="journal article" date="2015" name="Microbiome">
        <title>Genomic resolution of linkages in carbon, nitrogen, and sulfur cycling among widespread estuary sediment bacteria.</title>
        <authorList>
            <person name="Baker B.J."/>
            <person name="Lazar C.S."/>
            <person name="Teske A.P."/>
            <person name="Dick G.J."/>
        </authorList>
    </citation>
    <scope>NUCLEOTIDE SEQUENCE [LARGE SCALE GENOMIC DNA]</scope>
    <source>
        <strain evidence="9">SM23_42</strain>
    </source>
</reference>
<evidence type="ECO:0000313" key="9">
    <source>
        <dbReference type="EMBL" id="KPK64776.1"/>
    </source>
</evidence>
<protein>
    <recommendedName>
        <fullName evidence="6">DNA ligase</fullName>
        <ecNumber evidence="6">6.5.1.1</ecNumber>
    </recommendedName>
</protein>
<comment type="catalytic activity">
    <reaction evidence="5 6">
        <text>ATP + (deoxyribonucleotide)n-3'-hydroxyl + 5'-phospho-(deoxyribonucleotide)m = (deoxyribonucleotide)n+m + AMP + diphosphate.</text>
        <dbReference type="EC" id="6.5.1.1"/>
    </reaction>
</comment>
<dbReference type="PROSITE" id="PS50160">
    <property type="entry name" value="DNA_LIGASE_A3"/>
    <property type="match status" value="1"/>
</dbReference>
<accession>A0A0S8FVU4</accession>
<dbReference type="PROSITE" id="PS00697">
    <property type="entry name" value="DNA_LIGASE_A1"/>
    <property type="match status" value="1"/>
</dbReference>
<dbReference type="PANTHER" id="PTHR45674">
    <property type="entry name" value="DNA LIGASE 1/3 FAMILY MEMBER"/>
    <property type="match status" value="1"/>
</dbReference>
<dbReference type="Gene3D" id="3.30.470.30">
    <property type="entry name" value="DNA ligase/mRNA capping enzyme"/>
    <property type="match status" value="1"/>
</dbReference>
<dbReference type="Pfam" id="PF04675">
    <property type="entry name" value="DNA_ligase_A_N"/>
    <property type="match status" value="1"/>
</dbReference>
<dbReference type="InterPro" id="IPR036599">
    <property type="entry name" value="DNA_ligase_N_sf"/>
</dbReference>
<keyword evidence="3 6" id="KW-0547">Nucleotide-binding</keyword>
<evidence type="ECO:0000256" key="1">
    <source>
        <dbReference type="ARBA" id="ARBA00022598"/>
    </source>
</evidence>
<evidence type="ECO:0000256" key="3">
    <source>
        <dbReference type="ARBA" id="ARBA00022741"/>
    </source>
</evidence>
<dbReference type="Gene3D" id="1.10.3260.10">
    <property type="entry name" value="DNA ligase, ATP-dependent, N-terminal domain"/>
    <property type="match status" value="1"/>
</dbReference>
<dbReference type="STRING" id="1703779.AMJ83_00895"/>
<dbReference type="InterPro" id="IPR016059">
    <property type="entry name" value="DNA_ligase_ATP-dep_CS"/>
</dbReference>
<comment type="caution">
    <text evidence="9">The sequence shown here is derived from an EMBL/GenBank/DDBJ whole genome shotgun (WGS) entry which is preliminary data.</text>
</comment>
<dbReference type="GO" id="GO:0071897">
    <property type="term" value="P:DNA biosynthetic process"/>
    <property type="evidence" value="ECO:0007669"/>
    <property type="project" value="InterPro"/>
</dbReference>
<evidence type="ECO:0000256" key="5">
    <source>
        <dbReference type="ARBA" id="ARBA00034003"/>
    </source>
</evidence>
<dbReference type="GO" id="GO:0006273">
    <property type="term" value="P:lagging strand elongation"/>
    <property type="evidence" value="ECO:0007669"/>
    <property type="project" value="TreeGrafter"/>
</dbReference>
<comment type="similarity">
    <text evidence="7">Belongs to the ATP-dependent DNA ligase family.</text>
</comment>
<dbReference type="Proteomes" id="UP000051373">
    <property type="component" value="Unassembled WGS sequence"/>
</dbReference>
<dbReference type="NCBIfam" id="TIGR00574">
    <property type="entry name" value="dnl1"/>
    <property type="match status" value="1"/>
</dbReference>
<dbReference type="GO" id="GO:0005524">
    <property type="term" value="F:ATP binding"/>
    <property type="evidence" value="ECO:0007669"/>
    <property type="project" value="UniProtKB-KW"/>
</dbReference>
<dbReference type="InterPro" id="IPR012309">
    <property type="entry name" value="DNA_ligase_ATP-dep_C"/>
</dbReference>
<feature type="domain" description="ATP-dependent DNA ligase family profile" evidence="8">
    <location>
        <begin position="297"/>
        <end position="410"/>
    </location>
</feature>
<dbReference type="GO" id="GO:0006281">
    <property type="term" value="P:DNA repair"/>
    <property type="evidence" value="ECO:0007669"/>
    <property type="project" value="UniProtKB-KW"/>
</dbReference>
<dbReference type="InterPro" id="IPR050191">
    <property type="entry name" value="ATP-dep_DNA_ligase"/>
</dbReference>
<dbReference type="GO" id="GO:0003910">
    <property type="term" value="F:DNA ligase (ATP) activity"/>
    <property type="evidence" value="ECO:0007669"/>
    <property type="project" value="UniProtKB-EC"/>
</dbReference>
<keyword evidence="4 6" id="KW-0067">ATP-binding</keyword>
<evidence type="ECO:0000256" key="7">
    <source>
        <dbReference type="RuleBase" id="RU004196"/>
    </source>
</evidence>
<dbReference type="Pfam" id="PF04679">
    <property type="entry name" value="DNA_ligase_A_C"/>
    <property type="match status" value="1"/>
</dbReference>
<evidence type="ECO:0000256" key="2">
    <source>
        <dbReference type="ARBA" id="ARBA00022705"/>
    </source>
</evidence>
<evidence type="ECO:0000259" key="8">
    <source>
        <dbReference type="PROSITE" id="PS50160"/>
    </source>
</evidence>
<evidence type="ECO:0000256" key="6">
    <source>
        <dbReference type="RuleBase" id="RU000617"/>
    </source>
</evidence>
<name>A0A0S8FVU4_UNCW3</name>
<evidence type="ECO:0000256" key="4">
    <source>
        <dbReference type="ARBA" id="ARBA00022840"/>
    </source>
</evidence>
<dbReference type="InterPro" id="IPR012308">
    <property type="entry name" value="DNA_ligase_ATP-dep_N"/>
</dbReference>
<keyword evidence="6" id="KW-0227">DNA damage</keyword>
<dbReference type="GO" id="GO:0006310">
    <property type="term" value="P:DNA recombination"/>
    <property type="evidence" value="ECO:0007669"/>
    <property type="project" value="UniProtKB-KW"/>
</dbReference>
<proteinExistence type="inferred from homology"/>
<dbReference type="GO" id="GO:0003677">
    <property type="term" value="F:DNA binding"/>
    <property type="evidence" value="ECO:0007669"/>
    <property type="project" value="InterPro"/>
</dbReference>
<keyword evidence="1 6" id="KW-0436">Ligase</keyword>
<dbReference type="EC" id="6.5.1.1" evidence="6"/>
<dbReference type="AlphaFoldDB" id="A0A0S8FVU4"/>
<dbReference type="SUPFAM" id="SSF50249">
    <property type="entry name" value="Nucleic acid-binding proteins"/>
    <property type="match status" value="1"/>
</dbReference>
<dbReference type="InterPro" id="IPR012310">
    <property type="entry name" value="DNA_ligase_ATP-dep_cent"/>
</dbReference>
<dbReference type="InterPro" id="IPR012340">
    <property type="entry name" value="NA-bd_OB-fold"/>
</dbReference>
<keyword evidence="6" id="KW-0233">DNA recombination</keyword>
<keyword evidence="6" id="KW-0234">DNA repair</keyword>
<dbReference type="PANTHER" id="PTHR45674:SF7">
    <property type="entry name" value="DNA LIGASE"/>
    <property type="match status" value="1"/>
</dbReference>
<keyword evidence="2" id="KW-0235">DNA replication</keyword>
<dbReference type="CDD" id="cd07901">
    <property type="entry name" value="Adenylation_DNA_ligase_Arch_LigB"/>
    <property type="match status" value="1"/>
</dbReference>
<gene>
    <name evidence="9" type="ORF">AMJ83_00895</name>
</gene>
<dbReference type="SUPFAM" id="SSF117018">
    <property type="entry name" value="ATP-dependent DNA ligase DNA-binding domain"/>
    <property type="match status" value="1"/>
</dbReference>
<dbReference type="PATRIC" id="fig|1703779.3.peg.258"/>